<reference evidence="1" key="1">
    <citation type="submission" date="2020-05" db="EMBL/GenBank/DDBJ databases">
        <authorList>
            <person name="Chiriac C."/>
            <person name="Salcher M."/>
            <person name="Ghai R."/>
            <person name="Kavagutti S V."/>
        </authorList>
    </citation>
    <scope>NUCLEOTIDE SEQUENCE</scope>
</reference>
<gene>
    <name evidence="1" type="ORF">UFOPK3554_01177</name>
</gene>
<evidence type="ECO:0000313" key="1">
    <source>
        <dbReference type="EMBL" id="CAB5241000.1"/>
    </source>
</evidence>
<protein>
    <submittedName>
        <fullName evidence="1">Unannotated protein</fullName>
    </submittedName>
</protein>
<proteinExistence type="predicted"/>
<dbReference type="AlphaFoldDB" id="A0A6J7XUG1"/>
<dbReference type="EMBL" id="CAFBSG010000023">
    <property type="protein sequence ID" value="CAB5241000.1"/>
    <property type="molecule type" value="Genomic_DNA"/>
</dbReference>
<accession>A0A6J7XUG1</accession>
<name>A0A6J7XUG1_9ZZZZ</name>
<organism evidence="1">
    <name type="scientific">freshwater metagenome</name>
    <dbReference type="NCBI Taxonomy" id="449393"/>
    <lineage>
        <taxon>unclassified sequences</taxon>
        <taxon>metagenomes</taxon>
        <taxon>ecological metagenomes</taxon>
    </lineage>
</organism>
<sequence length="141" mass="15708">MPDIANKFIAVAITQDEARVWTTGLEKGTPPEKIKAPHDNTRHHHVRMAQHNGGHDVDPEETRYFAALCGAIAPASEILLIGHGNGKANAMVRFVQYLERKHPDVAHKVVDAIDSNLQALTEDQILAQARNWFDNHHRTGL</sequence>